<evidence type="ECO:0000256" key="4">
    <source>
        <dbReference type="ARBA" id="ARBA00022816"/>
    </source>
</evidence>
<evidence type="ECO:0000259" key="10">
    <source>
        <dbReference type="PROSITE" id="PS51434"/>
    </source>
</evidence>
<keyword evidence="4" id="KW-0509">mRNA transport</keyword>
<organism evidence="11 12">
    <name type="scientific">Rhizoclosmatium globosum</name>
    <dbReference type="NCBI Taxonomy" id="329046"/>
    <lineage>
        <taxon>Eukaryota</taxon>
        <taxon>Fungi</taxon>
        <taxon>Fungi incertae sedis</taxon>
        <taxon>Chytridiomycota</taxon>
        <taxon>Chytridiomycota incertae sedis</taxon>
        <taxon>Chytridiomycetes</taxon>
        <taxon>Chytridiales</taxon>
        <taxon>Chytriomycetaceae</taxon>
        <taxon>Rhizoclosmatium</taxon>
    </lineage>
</organism>
<dbReference type="PROSITE" id="PS51434">
    <property type="entry name" value="NUP_C"/>
    <property type="match status" value="1"/>
</dbReference>
<evidence type="ECO:0000256" key="7">
    <source>
        <dbReference type="ARBA" id="ARBA00023132"/>
    </source>
</evidence>
<dbReference type="GO" id="GO:0003723">
    <property type="term" value="F:RNA binding"/>
    <property type="evidence" value="ECO:0007669"/>
    <property type="project" value="TreeGrafter"/>
</dbReference>
<dbReference type="AlphaFoldDB" id="A0A1Y2CWP0"/>
<evidence type="ECO:0000256" key="3">
    <source>
        <dbReference type="ARBA" id="ARBA00022448"/>
    </source>
</evidence>
<dbReference type="GO" id="GO:0051028">
    <property type="term" value="P:mRNA transport"/>
    <property type="evidence" value="ECO:0007669"/>
    <property type="project" value="UniProtKB-KW"/>
</dbReference>
<keyword evidence="3" id="KW-0813">Transport</keyword>
<evidence type="ECO:0000256" key="2">
    <source>
        <dbReference type="ARBA" id="ARBA00008926"/>
    </source>
</evidence>
<dbReference type="GO" id="GO:0008139">
    <property type="term" value="F:nuclear localization sequence binding"/>
    <property type="evidence" value="ECO:0007669"/>
    <property type="project" value="TreeGrafter"/>
</dbReference>
<dbReference type="Gene3D" id="3.30.1610.10">
    <property type="entry name" value="Peptidase S59, nucleoporin"/>
    <property type="match status" value="1"/>
</dbReference>
<dbReference type="GO" id="GO:0006606">
    <property type="term" value="P:protein import into nucleus"/>
    <property type="evidence" value="ECO:0007669"/>
    <property type="project" value="TreeGrafter"/>
</dbReference>
<dbReference type="PANTHER" id="PTHR23198">
    <property type="entry name" value="NUCLEOPORIN"/>
    <property type="match status" value="1"/>
</dbReference>
<dbReference type="EMBL" id="MCGO01000005">
    <property type="protein sequence ID" value="ORY51397.1"/>
    <property type="molecule type" value="Genomic_DNA"/>
</dbReference>
<reference evidence="11 12" key="1">
    <citation type="submission" date="2016-07" db="EMBL/GenBank/DDBJ databases">
        <title>Pervasive Adenine N6-methylation of Active Genes in Fungi.</title>
        <authorList>
            <consortium name="DOE Joint Genome Institute"/>
            <person name="Mondo S.J."/>
            <person name="Dannebaum R.O."/>
            <person name="Kuo R.C."/>
            <person name="Labutti K."/>
            <person name="Haridas S."/>
            <person name="Kuo A."/>
            <person name="Salamov A."/>
            <person name="Ahrendt S.R."/>
            <person name="Lipzen A."/>
            <person name="Sullivan W."/>
            <person name="Andreopoulos W.B."/>
            <person name="Clum A."/>
            <person name="Lindquist E."/>
            <person name="Daum C."/>
            <person name="Ramamoorthy G.K."/>
            <person name="Gryganskyi A."/>
            <person name="Culley D."/>
            <person name="Magnuson J.K."/>
            <person name="James T.Y."/>
            <person name="O'Malley M.A."/>
            <person name="Stajich J.E."/>
            <person name="Spatafora J.W."/>
            <person name="Visel A."/>
            <person name="Grigoriev I.V."/>
        </authorList>
    </citation>
    <scope>NUCLEOTIDE SEQUENCE [LARGE SCALE GENOMIC DNA]</scope>
    <source>
        <strain evidence="11 12">JEL800</strain>
    </source>
</reference>
<dbReference type="InterPro" id="IPR036903">
    <property type="entry name" value="Nup98_auto-Pept-S59_dom_sf"/>
</dbReference>
<keyword evidence="6" id="KW-0811">Translocation</keyword>
<dbReference type="FunFam" id="1.10.10.2360:FF:000001">
    <property type="entry name" value="Nuclear pore complex protein Nup98-Nup96"/>
    <property type="match status" value="1"/>
</dbReference>
<gene>
    <name evidence="11" type="ORF">BCR33DRAFT_846202</name>
</gene>
<evidence type="ECO:0000256" key="1">
    <source>
        <dbReference type="ARBA" id="ARBA00004567"/>
    </source>
</evidence>
<proteinExistence type="inferred from homology"/>
<evidence type="ECO:0000256" key="5">
    <source>
        <dbReference type="ARBA" id="ARBA00022927"/>
    </source>
</evidence>
<comment type="subcellular location">
    <subcellularLocation>
        <location evidence="1">Nucleus</location>
        <location evidence="1">Nuclear pore complex</location>
    </subcellularLocation>
</comment>
<comment type="caution">
    <text evidence="11">The sequence shown here is derived from an EMBL/GenBank/DDBJ whole genome shotgun (WGS) entry which is preliminary data.</text>
</comment>
<evidence type="ECO:0000313" key="11">
    <source>
        <dbReference type="EMBL" id="ORY51397.1"/>
    </source>
</evidence>
<dbReference type="Gene3D" id="1.10.10.2360">
    <property type="match status" value="1"/>
</dbReference>
<dbReference type="GO" id="GO:0006405">
    <property type="term" value="P:RNA export from nucleus"/>
    <property type="evidence" value="ECO:0007669"/>
    <property type="project" value="TreeGrafter"/>
</dbReference>
<evidence type="ECO:0000256" key="6">
    <source>
        <dbReference type="ARBA" id="ARBA00023010"/>
    </source>
</evidence>
<dbReference type="InterPro" id="IPR007230">
    <property type="entry name" value="Nup98_auto-Pept-S59_dom"/>
</dbReference>
<feature type="region of interest" description="Disordered" evidence="9">
    <location>
        <begin position="420"/>
        <end position="478"/>
    </location>
</feature>
<sequence length="713" mass="76495">MYKFGSNTAPAPAQGLWNTPSSSTVAGVNPSFSFNGASASGFGASSSTNQKNQPTSQQSFGLSGTKNKGSPFKQNGQTTATANFGTGAPTYAPKIEKEGSGFNAETLKFQSISAMPNYSNWSVEELRIQDYQMGKKGPQMNLFGVKKDLPPQPAFSFLNGSSQSQPTNPAFTFTTFQTGFQKSTSQSAMFPVSTPSSFLGNASQSAAPNSQSTLTFNGFPGTQTQPMLSSAVNFTGTQSQPSFSGTANTLVNSSATLSSLTTKPASASFIFGSTLTPNQLVNNSTQTLSFNTSNPFKGSGHSSTAPLQFATNSTMSTPTTQQNNPTTDFTFASNTAQTGNPFLSIVLKSDQAQTLGNSETVGPNNQPKAPIFTLFPSNRNFESSNTDPPFVLTPCGTYPRPTAQAPVSATLPRPSQFNFNMTNPSKNSINTSESPDRNVYASMDQSPFGNNPIFSTPPKKLTEPELSPTQTYLPPPPQPQIVPSQEKSIINVSSIRFTPPSASRLRLRAYTPSPVPSNRGRSAPAVPSSVLKMLQANDIDFVDSNRGAFKPRVKKLIISDEEGNVDLQPLEYTTSPPLSQLLRMTDRELRAVRDYTVELPGIGFVQFLDTVDLLHVSPTGTRAGIAQIPGTVVILRKRSVEVKTDDEVGFGVNVPALVSLQGCWVMSASGTVVTNEADPLFEKRFRKMQAMKGTTMVGFNKLTGEWRFRVDNF</sequence>
<comment type="similarity">
    <text evidence="2">Belongs to the nucleoporin GLFG family.</text>
</comment>
<dbReference type="InterPro" id="IPR037665">
    <property type="entry name" value="Nucleoporin_S59-like"/>
</dbReference>
<dbReference type="GO" id="GO:0017056">
    <property type="term" value="F:structural constituent of nuclear pore"/>
    <property type="evidence" value="ECO:0007669"/>
    <property type="project" value="InterPro"/>
</dbReference>
<dbReference type="PANTHER" id="PTHR23198:SF6">
    <property type="entry name" value="NUCLEAR PORE COMPLEX PROTEIN NUP98-NUP96"/>
    <property type="match status" value="1"/>
</dbReference>
<dbReference type="GO" id="GO:0034398">
    <property type="term" value="P:telomere tethering at nuclear periphery"/>
    <property type="evidence" value="ECO:0007669"/>
    <property type="project" value="TreeGrafter"/>
</dbReference>
<protein>
    <recommendedName>
        <fullName evidence="10">Peptidase S59 domain-containing protein</fullName>
    </recommendedName>
</protein>
<feature type="compositionally biased region" description="Polar residues" evidence="9">
    <location>
        <begin position="420"/>
        <end position="433"/>
    </location>
</feature>
<feature type="domain" description="Peptidase S59" evidence="10">
    <location>
        <begin position="569"/>
        <end position="713"/>
    </location>
</feature>
<dbReference type="SUPFAM" id="SSF82215">
    <property type="entry name" value="C-terminal autoproteolytic domain of nucleoporin nup98"/>
    <property type="match status" value="1"/>
</dbReference>
<evidence type="ECO:0000256" key="9">
    <source>
        <dbReference type="SAM" id="MobiDB-lite"/>
    </source>
</evidence>
<evidence type="ECO:0000256" key="8">
    <source>
        <dbReference type="ARBA" id="ARBA00023242"/>
    </source>
</evidence>
<dbReference type="Pfam" id="PF04096">
    <property type="entry name" value="Nucleoporin2"/>
    <property type="match status" value="1"/>
</dbReference>
<dbReference type="GO" id="GO:0044614">
    <property type="term" value="C:nuclear pore cytoplasmic filaments"/>
    <property type="evidence" value="ECO:0007669"/>
    <property type="project" value="TreeGrafter"/>
</dbReference>
<keyword evidence="5" id="KW-0653">Protein transport</keyword>
<keyword evidence="8" id="KW-0539">Nucleus</keyword>
<dbReference type="STRING" id="329046.A0A1Y2CWP0"/>
<keyword evidence="7" id="KW-0906">Nuclear pore complex</keyword>
<keyword evidence="12" id="KW-1185">Reference proteome</keyword>
<feature type="compositionally biased region" description="Polar residues" evidence="9">
    <location>
        <begin position="443"/>
        <end position="454"/>
    </location>
</feature>
<feature type="compositionally biased region" description="Polar residues" evidence="9">
    <location>
        <begin position="48"/>
        <end position="84"/>
    </location>
</feature>
<evidence type="ECO:0000313" key="12">
    <source>
        <dbReference type="Proteomes" id="UP000193642"/>
    </source>
</evidence>
<accession>A0A1Y2CWP0</accession>
<feature type="region of interest" description="Disordered" evidence="9">
    <location>
        <begin position="40"/>
        <end position="87"/>
    </location>
</feature>
<dbReference type="OrthoDB" id="3797628at2759"/>
<name>A0A1Y2CWP0_9FUNG</name>
<dbReference type="Proteomes" id="UP000193642">
    <property type="component" value="Unassembled WGS sequence"/>
</dbReference>
<dbReference type="GO" id="GO:0000973">
    <property type="term" value="P:post-transcriptional tethering of RNA polymerase II gene DNA at nuclear periphery"/>
    <property type="evidence" value="ECO:0007669"/>
    <property type="project" value="TreeGrafter"/>
</dbReference>